<dbReference type="Gramene" id="EOY01633">
    <property type="protein sequence ID" value="EOY01633"/>
    <property type="gene ID" value="TCM_011480"/>
</dbReference>
<keyword evidence="2" id="KW-1185">Reference proteome</keyword>
<evidence type="ECO:0000313" key="2">
    <source>
        <dbReference type="Proteomes" id="UP000026915"/>
    </source>
</evidence>
<dbReference type="AlphaFoldDB" id="A0A061EAJ5"/>
<dbReference type="Proteomes" id="UP000026915">
    <property type="component" value="Chromosome 2"/>
</dbReference>
<accession>A0A061EAJ5</accession>
<sequence>MLLEYGVGSAGESEPQLCPLWKWCTSGAAALEFWSRGARSIVLGAFSSFMALRRRMKYRHFISNKRQARPIHPDATCPAGPFWNPMHHCLSGIVRFGGLGSCCTEHQTMCLERSRLWSRPVVLGHR</sequence>
<gene>
    <name evidence="1" type="ORF">TCM_011480</name>
</gene>
<evidence type="ECO:0000313" key="1">
    <source>
        <dbReference type="EMBL" id="EOY01633.1"/>
    </source>
</evidence>
<proteinExistence type="predicted"/>
<reference evidence="1 2" key="1">
    <citation type="journal article" date="2013" name="Genome Biol.">
        <title>The genome sequence of the most widely cultivated cacao type and its use to identify candidate genes regulating pod color.</title>
        <authorList>
            <person name="Motamayor J.C."/>
            <person name="Mockaitis K."/>
            <person name="Schmutz J."/>
            <person name="Haiminen N."/>
            <person name="Iii D.L."/>
            <person name="Cornejo O."/>
            <person name="Findley S.D."/>
            <person name="Zheng P."/>
            <person name="Utro F."/>
            <person name="Royaert S."/>
            <person name="Saski C."/>
            <person name="Jenkins J."/>
            <person name="Podicheti R."/>
            <person name="Zhao M."/>
            <person name="Scheffler B.E."/>
            <person name="Stack J.C."/>
            <person name="Feltus F.A."/>
            <person name="Mustiga G.M."/>
            <person name="Amores F."/>
            <person name="Phillips W."/>
            <person name="Marelli J.P."/>
            <person name="May G.D."/>
            <person name="Shapiro H."/>
            <person name="Ma J."/>
            <person name="Bustamante C.D."/>
            <person name="Schnell R.J."/>
            <person name="Main D."/>
            <person name="Gilbert D."/>
            <person name="Parida L."/>
            <person name="Kuhn D.N."/>
        </authorList>
    </citation>
    <scope>NUCLEOTIDE SEQUENCE [LARGE SCALE GENOMIC DNA]</scope>
    <source>
        <strain evidence="2">cv. Matina 1-6</strain>
    </source>
</reference>
<dbReference type="InParanoid" id="A0A061EAJ5"/>
<name>A0A061EAJ5_THECC</name>
<protein>
    <submittedName>
        <fullName evidence="1">Uncharacterized protein</fullName>
    </submittedName>
</protein>
<dbReference type="EMBL" id="CM001880">
    <property type="protein sequence ID" value="EOY01633.1"/>
    <property type="molecule type" value="Genomic_DNA"/>
</dbReference>
<organism evidence="1 2">
    <name type="scientific">Theobroma cacao</name>
    <name type="common">Cacao</name>
    <name type="synonym">Cocoa</name>
    <dbReference type="NCBI Taxonomy" id="3641"/>
    <lineage>
        <taxon>Eukaryota</taxon>
        <taxon>Viridiplantae</taxon>
        <taxon>Streptophyta</taxon>
        <taxon>Embryophyta</taxon>
        <taxon>Tracheophyta</taxon>
        <taxon>Spermatophyta</taxon>
        <taxon>Magnoliopsida</taxon>
        <taxon>eudicotyledons</taxon>
        <taxon>Gunneridae</taxon>
        <taxon>Pentapetalae</taxon>
        <taxon>rosids</taxon>
        <taxon>malvids</taxon>
        <taxon>Malvales</taxon>
        <taxon>Malvaceae</taxon>
        <taxon>Byttnerioideae</taxon>
        <taxon>Theobroma</taxon>
    </lineage>
</organism>
<dbReference type="HOGENOM" id="CLU_1985629_0_0_1"/>